<sequence length="976" mass="110806">MLFPGQRLRVSKLPLLQSNYPFLTSSCGSGTTLLHLDTDLLAVAAQALCAISPKAITLLSKRLLINCSVSRLQRYHLDSSSLYRPNALQWSLSESKGTRKETCVCLLSPNVEDKATILDEADEHHLAFTSKGKDKSIAIPTEQSQVLRSNELNEDGWASELQGNIHVFNGDMQEYMDIFVPSRTPMPMRAAPPQNVFANVPVNVPESQMYMPLVEGLQMLTQDFEQSLRPHFHNNSKKRIKFPYKELEHNHHNTGPDLIASLPGVNAVPRWRNISLVIEVKRKKSQDPVDKYGAVHTQTMIQLAKNARNLLLVHQRLYTIVVGMYGHKARLMRFDHTSAVVSAQFDYTREPDILRQFLWRFVNPISTRCKVVGDDPSLHVPSPADYAWINRVLVNHHQHSLTPEAQYGCRWVTFRGPYDREVRFCRVRLLFVNPRLFSRATSVWAAFLENDNSGRLFITKDYWRQLARQESDDVFYRYINDFASLRDPSERPRLLFGIAEFGYVIDLGEPEVPARRWKPISDPQATQDAHCSSTSTDSTDEFNIARPEEPSLKPVAGTDFHGHCTASAVVRNPYTAFVNERTQVRILLNTAGAPLSGFRRTRRLVEALRDAIIGHQRAYEAGILHRDISDGNVMFNTTADALSAGFISDFDQAFNWKRFLQLRGWAPTLASWQKCVNGGGRAGIPAVVELTDQQKVENRIQLERDQLSSMFKERTSNCYFVAVEILEERSLKLPIIHEARHDLESFYWLLLWLVLRHTAHDHPKGAFSCSSVFAATRDDKRSRLKVKWLLDPKGDIEVEENNPLTILLAHLRQIFQSNRKSSTVDNHPTHEKVLTAFSDALALQGWPESDPARPFQLPIKSPKKLNAATGPTITEDTATGQMVMTTASNGDQSSTQAYPLSKYISKRIREKSLCMNAPRIYGSPTVRDEDVEMESANQHTANKRTADNHENDHPGPGRIKRMKLLFNSLLDLYNNQ</sequence>
<proteinExistence type="predicted"/>
<dbReference type="Pfam" id="PF17667">
    <property type="entry name" value="Pkinase_fungal"/>
    <property type="match status" value="3"/>
</dbReference>
<feature type="compositionally biased region" description="Polar residues" evidence="1">
    <location>
        <begin position="523"/>
        <end position="537"/>
    </location>
</feature>
<evidence type="ECO:0000313" key="4">
    <source>
        <dbReference type="Proteomes" id="UP000194127"/>
    </source>
</evidence>
<dbReference type="PANTHER" id="PTHR38248:SF2">
    <property type="entry name" value="FUNK1 11"/>
    <property type="match status" value="1"/>
</dbReference>
<reference evidence="3 4" key="1">
    <citation type="submission" date="2017-04" db="EMBL/GenBank/DDBJ databases">
        <title>Genome Sequence of the Model Brown-Rot Fungus Postia placenta SB12.</title>
        <authorList>
            <consortium name="DOE Joint Genome Institute"/>
            <person name="Gaskell J."/>
            <person name="Kersten P."/>
            <person name="Larrondo L.F."/>
            <person name="Canessa P."/>
            <person name="Martinez D."/>
            <person name="Hibbett D."/>
            <person name="Schmoll M."/>
            <person name="Kubicek C.P."/>
            <person name="Martinez A.T."/>
            <person name="Yadav J."/>
            <person name="Master E."/>
            <person name="Magnuson J.K."/>
            <person name="James T."/>
            <person name="Yaver D."/>
            <person name="Berka R."/>
            <person name="Labutti K."/>
            <person name="Lipzen A."/>
            <person name="Aerts A."/>
            <person name="Barry K."/>
            <person name="Henrissat B."/>
            <person name="Blanchette R."/>
            <person name="Grigoriev I."/>
            <person name="Cullen D."/>
        </authorList>
    </citation>
    <scope>NUCLEOTIDE SEQUENCE [LARGE SCALE GENOMIC DNA]</scope>
    <source>
        <strain evidence="3 4">MAD-698-R-SB12</strain>
    </source>
</reference>
<dbReference type="InterPro" id="IPR040976">
    <property type="entry name" value="Pkinase_fungal"/>
</dbReference>
<dbReference type="OrthoDB" id="2797568at2759"/>
<dbReference type="GeneID" id="36324708"/>
<dbReference type="InterPro" id="IPR011009">
    <property type="entry name" value="Kinase-like_dom_sf"/>
</dbReference>
<dbReference type="RefSeq" id="XP_024335040.1">
    <property type="nucleotide sequence ID" value="XM_024479758.1"/>
</dbReference>
<feature type="region of interest" description="Disordered" evidence="1">
    <location>
        <begin position="929"/>
        <end position="958"/>
    </location>
</feature>
<evidence type="ECO:0000256" key="1">
    <source>
        <dbReference type="SAM" id="MobiDB-lite"/>
    </source>
</evidence>
<protein>
    <recommendedName>
        <fullName evidence="2">Fungal-type protein kinase domain-containing protein</fullName>
    </recommendedName>
</protein>
<feature type="domain" description="Fungal-type protein kinase" evidence="2">
    <location>
        <begin position="267"/>
        <end position="471"/>
    </location>
</feature>
<feature type="region of interest" description="Disordered" evidence="1">
    <location>
        <begin position="521"/>
        <end position="542"/>
    </location>
</feature>
<feature type="domain" description="Fungal-type protein kinase" evidence="2">
    <location>
        <begin position="701"/>
        <end position="754"/>
    </location>
</feature>
<name>A0A1X6MPW0_9APHY</name>
<dbReference type="Proteomes" id="UP000194127">
    <property type="component" value="Unassembled WGS sequence"/>
</dbReference>
<dbReference type="PROSITE" id="PS51257">
    <property type="entry name" value="PROKAR_LIPOPROTEIN"/>
    <property type="match status" value="1"/>
</dbReference>
<gene>
    <name evidence="3" type="ORF">POSPLADRAFT_1049481</name>
</gene>
<feature type="compositionally biased region" description="Basic and acidic residues" evidence="1">
    <location>
        <begin position="944"/>
        <end position="955"/>
    </location>
</feature>
<evidence type="ECO:0000313" key="3">
    <source>
        <dbReference type="EMBL" id="OSX58246.1"/>
    </source>
</evidence>
<accession>A0A1X6MPW0</accession>
<evidence type="ECO:0000259" key="2">
    <source>
        <dbReference type="Pfam" id="PF17667"/>
    </source>
</evidence>
<organism evidence="3 4">
    <name type="scientific">Postia placenta MAD-698-R-SB12</name>
    <dbReference type="NCBI Taxonomy" id="670580"/>
    <lineage>
        <taxon>Eukaryota</taxon>
        <taxon>Fungi</taxon>
        <taxon>Dikarya</taxon>
        <taxon>Basidiomycota</taxon>
        <taxon>Agaricomycotina</taxon>
        <taxon>Agaricomycetes</taxon>
        <taxon>Polyporales</taxon>
        <taxon>Adustoporiaceae</taxon>
        <taxon>Rhodonia</taxon>
    </lineage>
</organism>
<dbReference type="AlphaFoldDB" id="A0A1X6MPW0"/>
<feature type="domain" description="Fungal-type protein kinase" evidence="2">
    <location>
        <begin position="546"/>
        <end position="657"/>
    </location>
</feature>
<dbReference type="PANTHER" id="PTHR38248">
    <property type="entry name" value="FUNK1 6"/>
    <property type="match status" value="1"/>
</dbReference>
<dbReference type="SUPFAM" id="SSF56112">
    <property type="entry name" value="Protein kinase-like (PK-like)"/>
    <property type="match status" value="1"/>
</dbReference>
<dbReference type="EMBL" id="KZ110605">
    <property type="protein sequence ID" value="OSX58246.1"/>
    <property type="molecule type" value="Genomic_DNA"/>
</dbReference>
<keyword evidence="4" id="KW-1185">Reference proteome</keyword>